<reference evidence="5" key="1">
    <citation type="submission" date="2020-05" db="EMBL/GenBank/DDBJ databases">
        <authorList>
            <person name="Chiriac C."/>
            <person name="Salcher M."/>
            <person name="Ghai R."/>
            <person name="Kavagutti S V."/>
        </authorList>
    </citation>
    <scope>NUCLEOTIDE SEQUENCE</scope>
</reference>
<sequence length="179" mass="19963">MAVIDQRVTWAKVEERLATETDPVLRRNLEMLLQHQLAEASLDMERLMATVSEHAHYHMHSIPNGAGDVVGKSAVQKFYEDFAASGAEKLQLETEWLVVDRHCIVTEGLMRMAYPGTTLAARGFPIDDPSAFYLYEARMCVLWPIGPDGLFTGEDTYTASDGFTGIEHRKLSSTDVATL</sequence>
<accession>A0A6J6QBW2</accession>
<gene>
    <name evidence="3" type="ORF">UFOPK1762_01839</name>
    <name evidence="4" type="ORF">UFOPK1906_00098</name>
    <name evidence="5" type="ORF">UFOPK2624_00870</name>
    <name evidence="6" type="ORF">UFOPK2969_00207</name>
    <name evidence="7" type="ORF">UFOPK3010_01066</name>
    <name evidence="1" type="ORF">UFOPK3331_01372</name>
    <name evidence="8" type="ORF">UFOPK3785_00080</name>
    <name evidence="9" type="ORF">UFOPK3927_00823</name>
    <name evidence="2" type="ORF">UFOPK4201_00084</name>
    <name evidence="10" type="ORF">UFOPK4371_01274</name>
</gene>
<evidence type="ECO:0000313" key="6">
    <source>
        <dbReference type="EMBL" id="CAB4782770.1"/>
    </source>
</evidence>
<dbReference type="EMBL" id="CAFAAM010000142">
    <property type="protein sequence ID" value="CAB4809610.1"/>
    <property type="molecule type" value="Genomic_DNA"/>
</dbReference>
<evidence type="ECO:0000313" key="3">
    <source>
        <dbReference type="EMBL" id="CAB4599574.1"/>
    </source>
</evidence>
<dbReference type="EMBL" id="CAEUNJ010000002">
    <property type="protein sequence ID" value="CAB4370234.1"/>
    <property type="molecule type" value="Genomic_DNA"/>
</dbReference>
<evidence type="ECO:0000313" key="8">
    <source>
        <dbReference type="EMBL" id="CAB4939510.1"/>
    </source>
</evidence>
<dbReference type="InterPro" id="IPR032710">
    <property type="entry name" value="NTF2-like_dom_sf"/>
</dbReference>
<evidence type="ECO:0000313" key="4">
    <source>
        <dbReference type="EMBL" id="CAB4611940.1"/>
    </source>
</evidence>
<organism evidence="5">
    <name type="scientific">freshwater metagenome</name>
    <dbReference type="NCBI Taxonomy" id="449393"/>
    <lineage>
        <taxon>unclassified sequences</taxon>
        <taxon>metagenomes</taxon>
        <taxon>ecological metagenomes</taxon>
    </lineage>
</organism>
<dbReference type="Gene3D" id="3.10.450.50">
    <property type="match status" value="1"/>
</dbReference>
<dbReference type="EMBL" id="CAFBRD010000076">
    <property type="protein sequence ID" value="CAB5077979.1"/>
    <property type="molecule type" value="Genomic_DNA"/>
</dbReference>
<name>A0A6J6QBW2_9ZZZZ</name>
<protein>
    <submittedName>
        <fullName evidence="5">Unannotated protein</fullName>
    </submittedName>
</protein>
<evidence type="ECO:0000313" key="7">
    <source>
        <dbReference type="EMBL" id="CAB4809610.1"/>
    </source>
</evidence>
<dbReference type="EMBL" id="CAFBOK010000081">
    <property type="protein sequence ID" value="CAB4982936.1"/>
    <property type="molecule type" value="Genomic_DNA"/>
</dbReference>
<evidence type="ECO:0000313" key="9">
    <source>
        <dbReference type="EMBL" id="CAB4982936.1"/>
    </source>
</evidence>
<dbReference type="EMBL" id="CAFAAD010000009">
    <property type="protein sequence ID" value="CAB4782770.1"/>
    <property type="molecule type" value="Genomic_DNA"/>
</dbReference>
<dbReference type="EMBL" id="CAESAL010000055">
    <property type="protein sequence ID" value="CAB4344505.1"/>
    <property type="molecule type" value="Genomic_DNA"/>
</dbReference>
<dbReference type="AlphaFoldDB" id="A0A6J6QBW2"/>
<dbReference type="EMBL" id="CAEZXY010000030">
    <property type="protein sequence ID" value="CAB4706913.1"/>
    <property type="molecule type" value="Genomic_DNA"/>
</dbReference>
<evidence type="ECO:0000313" key="2">
    <source>
        <dbReference type="EMBL" id="CAB4370234.1"/>
    </source>
</evidence>
<proteinExistence type="predicted"/>
<dbReference type="EMBL" id="CAEZVC010000003">
    <property type="protein sequence ID" value="CAB4611940.1"/>
    <property type="molecule type" value="Genomic_DNA"/>
</dbReference>
<dbReference type="EMBL" id="CAFBNJ010000002">
    <property type="protein sequence ID" value="CAB4939510.1"/>
    <property type="molecule type" value="Genomic_DNA"/>
</dbReference>
<evidence type="ECO:0000313" key="1">
    <source>
        <dbReference type="EMBL" id="CAB4344505.1"/>
    </source>
</evidence>
<dbReference type="SUPFAM" id="SSF54427">
    <property type="entry name" value="NTF2-like"/>
    <property type="match status" value="1"/>
</dbReference>
<evidence type="ECO:0000313" key="10">
    <source>
        <dbReference type="EMBL" id="CAB5077979.1"/>
    </source>
</evidence>
<dbReference type="EMBL" id="CAEZTY010000112">
    <property type="protein sequence ID" value="CAB4599574.1"/>
    <property type="molecule type" value="Genomic_DNA"/>
</dbReference>
<evidence type="ECO:0000313" key="5">
    <source>
        <dbReference type="EMBL" id="CAB4706913.1"/>
    </source>
</evidence>